<dbReference type="EMBL" id="CP111014">
    <property type="protein sequence ID" value="WAR00013.1"/>
    <property type="molecule type" value="Genomic_DNA"/>
</dbReference>
<dbReference type="SUPFAM" id="SSF82153">
    <property type="entry name" value="FAS1 domain"/>
    <property type="match status" value="2"/>
</dbReference>
<dbReference type="Pfam" id="PF02469">
    <property type="entry name" value="Fasciclin"/>
    <property type="match status" value="3"/>
</dbReference>
<accession>A0ABY7DQN4</accession>
<feature type="signal peptide" evidence="1">
    <location>
        <begin position="1"/>
        <end position="17"/>
    </location>
</feature>
<evidence type="ECO:0000313" key="3">
    <source>
        <dbReference type="EMBL" id="WAR00013.1"/>
    </source>
</evidence>
<gene>
    <name evidence="3" type="ORF">MAR_024385</name>
</gene>
<feature type="domain" description="FAS1" evidence="2">
    <location>
        <begin position="168"/>
        <end position="260"/>
    </location>
</feature>
<name>A0ABY7DQN4_MYAAR</name>
<dbReference type="InterPro" id="IPR036378">
    <property type="entry name" value="FAS1_dom_sf"/>
</dbReference>
<dbReference type="SMART" id="SM00554">
    <property type="entry name" value="FAS1"/>
    <property type="match status" value="2"/>
</dbReference>
<dbReference type="Gene3D" id="2.30.180.10">
    <property type="entry name" value="FAS1 domain"/>
    <property type="match status" value="3"/>
</dbReference>
<feature type="domain" description="FAS1" evidence="2">
    <location>
        <begin position="20"/>
        <end position="155"/>
    </location>
</feature>
<evidence type="ECO:0000256" key="1">
    <source>
        <dbReference type="SAM" id="SignalP"/>
    </source>
</evidence>
<dbReference type="PROSITE" id="PS50213">
    <property type="entry name" value="FAS1"/>
    <property type="match status" value="2"/>
</dbReference>
<dbReference type="PANTHER" id="PTHR10900">
    <property type="entry name" value="PERIOSTIN-RELATED"/>
    <property type="match status" value="1"/>
</dbReference>
<evidence type="ECO:0000259" key="2">
    <source>
        <dbReference type="PROSITE" id="PS50213"/>
    </source>
</evidence>
<protein>
    <submittedName>
        <fullName evidence="3">Y1483-like protein</fullName>
    </submittedName>
</protein>
<keyword evidence="1" id="KW-0732">Signal</keyword>
<dbReference type="PANTHER" id="PTHR10900:SF77">
    <property type="entry name" value="FI19380P1"/>
    <property type="match status" value="1"/>
</dbReference>
<keyword evidence="4" id="KW-1185">Reference proteome</keyword>
<organism evidence="3 4">
    <name type="scientific">Mya arenaria</name>
    <name type="common">Soft-shell clam</name>
    <dbReference type="NCBI Taxonomy" id="6604"/>
    <lineage>
        <taxon>Eukaryota</taxon>
        <taxon>Metazoa</taxon>
        <taxon>Spiralia</taxon>
        <taxon>Lophotrochozoa</taxon>
        <taxon>Mollusca</taxon>
        <taxon>Bivalvia</taxon>
        <taxon>Autobranchia</taxon>
        <taxon>Heteroconchia</taxon>
        <taxon>Euheterodonta</taxon>
        <taxon>Imparidentia</taxon>
        <taxon>Neoheterodontei</taxon>
        <taxon>Myida</taxon>
        <taxon>Myoidea</taxon>
        <taxon>Myidae</taxon>
        <taxon>Mya</taxon>
    </lineage>
</organism>
<feature type="chain" id="PRO_5047351740" evidence="1">
    <location>
        <begin position="18"/>
        <end position="268"/>
    </location>
</feature>
<proteinExistence type="predicted"/>
<sequence>MQLYVFCLVLLASSVNCYEDKPIAEYIQTSDGFIFLRNLIQQVNMTDLLTKPQDGGAITILAPTDIAFALLGQDTLNSLSNSQLRRLLYYHLVPGFVLKSAIQKPENKTTYLGEDVLLGVVNDILSVNNGAANTTASNMDIIVSNGVVQPINRVLMPPPHVNVAPNSINIIQVFLMDDTRFKDIFLSLFFANLTDILETGTYTVFAPTDAAFAKHKDSILDPTRPNAPNVFRAVSVNQANVVDANIFASNGVIHAIDDVLFPADLAQP</sequence>
<evidence type="ECO:0000313" key="4">
    <source>
        <dbReference type="Proteomes" id="UP001164746"/>
    </source>
</evidence>
<dbReference type="InterPro" id="IPR000782">
    <property type="entry name" value="FAS1_domain"/>
</dbReference>
<reference evidence="3" key="1">
    <citation type="submission" date="2022-11" db="EMBL/GenBank/DDBJ databases">
        <title>Centuries of genome instability and evolution in soft-shell clam transmissible cancer (bioRxiv).</title>
        <authorList>
            <person name="Hart S.F.M."/>
            <person name="Yonemitsu M.A."/>
            <person name="Giersch R.M."/>
            <person name="Beal B.F."/>
            <person name="Arriagada G."/>
            <person name="Davis B.W."/>
            <person name="Ostrander E.A."/>
            <person name="Goff S.P."/>
            <person name="Metzger M.J."/>
        </authorList>
    </citation>
    <scope>NUCLEOTIDE SEQUENCE</scope>
    <source>
        <strain evidence="3">MELC-2E11</strain>
        <tissue evidence="3">Siphon/mantle</tissue>
    </source>
</reference>
<dbReference type="Proteomes" id="UP001164746">
    <property type="component" value="Chromosome 3"/>
</dbReference>
<dbReference type="InterPro" id="IPR050904">
    <property type="entry name" value="Adhesion/Biosynth-related"/>
</dbReference>